<dbReference type="EMBL" id="JAJOMB010000019">
    <property type="protein sequence ID" value="MCD5314902.1"/>
    <property type="molecule type" value="Genomic_DNA"/>
</dbReference>
<comment type="caution">
    <text evidence="1">The sequence shown here is derived from an EMBL/GenBank/DDBJ whole genome shotgun (WGS) entry which is preliminary data.</text>
</comment>
<protein>
    <recommendedName>
        <fullName evidence="3">Glycosyltransferase</fullName>
    </recommendedName>
</protein>
<keyword evidence="2" id="KW-1185">Reference proteome</keyword>
<sequence>MQNRVMLYSHDTQGLGHVRRNIEIARALVRERPTTDVLIVTGAPEAAYLPRPEHTDLVVLPPVSKNLQGEYTATTLDVSLTEILHLRGSLVAAAVSAFRPDLIIVDKEARGLQGELDQALAVAAHTIGFGTGRRTRLVLGLRDILDTAMTVRREWQNRRTVPTLRVSYDAIWVYGDQSVHDPLHEIGLPADLLARAEFTGYLSTGRHQSQAEPPAEKFVLGLVGGGQDGLRLAENFVETPMPNGHQGILVAGPYMPAEARERLQARAEQRPDLTVLGFVADPSALVAGASAVVTMGGYNSVCEVLASGRPGLIVPRVRPRREQAIRAEAMAARTHLDELRPDDLSPAALGSWLASVVEHENTRPDIDLDGLQRIPRLAADLLAAPVPNSKELADVIA</sequence>
<evidence type="ECO:0000313" key="1">
    <source>
        <dbReference type="EMBL" id="MCD5314902.1"/>
    </source>
</evidence>
<dbReference type="PANTHER" id="PTHR21015:SF28">
    <property type="entry name" value="SLL1722 PROTEIN"/>
    <property type="match status" value="1"/>
</dbReference>
<organism evidence="1 2">
    <name type="scientific">Kineosporia babensis</name>
    <dbReference type="NCBI Taxonomy" id="499548"/>
    <lineage>
        <taxon>Bacteria</taxon>
        <taxon>Bacillati</taxon>
        <taxon>Actinomycetota</taxon>
        <taxon>Actinomycetes</taxon>
        <taxon>Kineosporiales</taxon>
        <taxon>Kineosporiaceae</taxon>
        <taxon>Kineosporia</taxon>
    </lineage>
</organism>
<name>A0A9X1NH09_9ACTN</name>
<dbReference type="SUPFAM" id="SSF53756">
    <property type="entry name" value="UDP-Glycosyltransferase/glycogen phosphorylase"/>
    <property type="match status" value="1"/>
</dbReference>
<proteinExistence type="predicted"/>
<accession>A0A9X1NH09</accession>
<evidence type="ECO:0008006" key="3">
    <source>
        <dbReference type="Google" id="ProtNLM"/>
    </source>
</evidence>
<gene>
    <name evidence="1" type="ORF">LR394_28770</name>
</gene>
<dbReference type="Proteomes" id="UP001138997">
    <property type="component" value="Unassembled WGS sequence"/>
</dbReference>
<dbReference type="PANTHER" id="PTHR21015">
    <property type="entry name" value="UDP-N-ACETYLGLUCOSAMINE--N-ACETYLMURAMYL-(PENTAPEPTIDE) PYROPHOSPHORYL-UNDECAPRENOL N-ACETYLGLUCOSAMINE TRANSFERASE 1"/>
    <property type="match status" value="1"/>
</dbReference>
<dbReference type="AlphaFoldDB" id="A0A9X1NH09"/>
<dbReference type="GO" id="GO:0016757">
    <property type="term" value="F:glycosyltransferase activity"/>
    <property type="evidence" value="ECO:0007669"/>
    <property type="project" value="TreeGrafter"/>
</dbReference>
<dbReference type="RefSeq" id="WP_231447708.1">
    <property type="nucleotide sequence ID" value="NZ_JAJOMB010000019.1"/>
</dbReference>
<dbReference type="Gene3D" id="3.40.50.2000">
    <property type="entry name" value="Glycogen Phosphorylase B"/>
    <property type="match status" value="1"/>
</dbReference>
<evidence type="ECO:0000313" key="2">
    <source>
        <dbReference type="Proteomes" id="UP001138997"/>
    </source>
</evidence>
<reference evidence="1" key="1">
    <citation type="submission" date="2021-11" db="EMBL/GenBank/DDBJ databases">
        <title>Streptomyces corallinus and Kineosporia corallina sp. nov., two new coral-derived marine actinobacteria.</title>
        <authorList>
            <person name="Buangrab K."/>
            <person name="Sutthacheep M."/>
            <person name="Yeemin T."/>
            <person name="Harunari E."/>
            <person name="Igarashi Y."/>
            <person name="Sripreechasak P."/>
            <person name="Kanchanasin P."/>
            <person name="Tanasupawat S."/>
            <person name="Phongsopitanun W."/>
        </authorList>
    </citation>
    <scope>NUCLEOTIDE SEQUENCE</scope>
    <source>
        <strain evidence="1">JCM 31032</strain>
    </source>
</reference>